<feature type="active site" description="Proton acceptor; for dehydratase activity" evidence="8">
    <location>
        <position position="390"/>
    </location>
</feature>
<evidence type="ECO:0000256" key="1">
    <source>
        <dbReference type="ARBA" id="ARBA00004792"/>
    </source>
</evidence>
<dbReference type="InterPro" id="IPR036291">
    <property type="entry name" value="NAD(P)-bd_dom_sf"/>
</dbReference>
<keyword evidence="4" id="KW-0808">Transferase</keyword>
<dbReference type="InterPro" id="IPR049552">
    <property type="entry name" value="PKS_DH_N"/>
</dbReference>
<evidence type="ECO:0000259" key="9">
    <source>
        <dbReference type="PROSITE" id="PS50075"/>
    </source>
</evidence>
<keyword evidence="12" id="KW-1185">Reference proteome</keyword>
<dbReference type="Pfam" id="PF21089">
    <property type="entry name" value="PKS_DH_N"/>
    <property type="match status" value="1"/>
</dbReference>
<dbReference type="InterPro" id="IPR055123">
    <property type="entry name" value="SpnB-like_Rossmann"/>
</dbReference>
<feature type="domain" description="Carrier" evidence="9">
    <location>
        <begin position="1122"/>
        <end position="1197"/>
    </location>
</feature>
<organism evidence="11 12">
    <name type="scientific">Streptomyces filamentosus</name>
    <name type="common">Streptomyces roseosporus</name>
    <dbReference type="NCBI Taxonomy" id="67294"/>
    <lineage>
        <taxon>Bacteria</taxon>
        <taxon>Bacillati</taxon>
        <taxon>Actinomycetota</taxon>
        <taxon>Actinomycetes</taxon>
        <taxon>Kitasatosporales</taxon>
        <taxon>Streptomycetaceae</taxon>
        <taxon>Streptomyces</taxon>
    </lineage>
</organism>
<evidence type="ECO:0000259" key="10">
    <source>
        <dbReference type="PROSITE" id="PS52019"/>
    </source>
</evidence>
<feature type="region of interest" description="N-terminal hotdog fold" evidence="8">
    <location>
        <begin position="358"/>
        <end position="486"/>
    </location>
</feature>
<sequence length="1282" mass="133567">MGRGLYEAFPVFAEAFDEVIGLVGEGVREVMWGLDSAPESGSGWWSGLSVDDTGVAQVGLFAFEVALFRLWVSWGVRVDCVGGHSVGEVVAAFVAGVLSLEDACRLVVARGRLMQGLALGGVMVAVEASEEEVLPLLGGGVSLAAVNGPSSVVLSGVEGVVDEVVGVFVGRGRRSKRLVVSHAFHSVLMEPMLEEFRGVVEGLVFREPVLGLVVGGDVCDPGFWVSHVREPVRFLETVRLMEGRGVSGFVEVGPDAVLSVMGPACVVGGVDEVVFVPSVVRGRDEVRGVVGALGGLWVRGFDVDWGAVFDGLGVTGGAGAGGVVDLPTYPFERRRYWLDSGSGGSGDVGVSGQVGAGHPLLAAVLDHVDGDGVTLTGRLSLATHPWLAEHTMSGHVIVPGAAFVELAIRAGDEVACSRLDELVLEAPLLLAARDSLALQVTVGGPDATGRRPVAVHARAHGERSGGATRGWTRHASGYLSSVVAPEPAPAATAVAAKDVWPPTDAETVDIGALYDLLTEQGFGYGALFRGLRRAWKRGDEVFAEVGLPEGADASGFGMHPALLDVALHGGELFAENDEVTMPFAWHGVTLHATGATVLRVRLTRAGEGAGYAITATDPGGGLVLTVDSFVPRAVSADEIADEFGGEFGGDLVHDDLFTLDWTAVGPPSGAAEAEATAEKGGTTVWAVLGAARPSPSLPGAVSYEVLAALLASTGPMPDAVLHVPQVPAGDPPAAVRKTVADTLALLNDWLSAERCAAARLVVATTGSGPVDGAVAGLVRAAQAENPDRITLVHLGPDEIRADLLTQGLRSGEPEFAIHDGEVRVARLTRATGAVKSPEPGASVLVTGGTGGLGAAVACHLAARYRVSELVLVSRRGTEAPGARELVAELSGHGVRATVVACDVGDREAVARLLADHPVSGIVHTAGVLDDGLIGSLTPERFDPVFRSKADAAWHLHELAEEMSLDLSMFVMFSSAAGTFDGAGQANYAAANGFLDALAAHRHRLGLPATSLAWGLWEERSGMAGALGEADLERMHRSGMRALPTAHGLALFDTAVGLELPVVLPMRLDTAAVGERGRDVPAVLRGLVRSAVPQRRSADSAPAEPEMPFEERLAAMRPRERAPFLLDLVRTQVAVVLGHDGPRDIDPKRGFTDFGVDSLAALELRNLLAKLTDVRLPATLVFDHPTPQAVADLLFEELVDDPDSGLPLGAEFAAIEEALRTADPADEQYASVITRLRALTEAWTGPRTEQARARAADEEEIGSATAEELFGILDGELGELGEE</sequence>
<dbReference type="InterPro" id="IPR049900">
    <property type="entry name" value="PKS_mFAS_DH"/>
</dbReference>
<feature type="active site" description="Proton donor; for dehydratase activity" evidence="8">
    <location>
        <position position="564"/>
    </location>
</feature>
<dbReference type="PROSITE" id="PS00012">
    <property type="entry name" value="PHOSPHOPANTETHEINE"/>
    <property type="match status" value="1"/>
</dbReference>
<dbReference type="SUPFAM" id="SSF51735">
    <property type="entry name" value="NAD(P)-binding Rossmann-fold domains"/>
    <property type="match status" value="2"/>
</dbReference>
<dbReference type="InterPro" id="IPR049551">
    <property type="entry name" value="PKS_DH_C"/>
</dbReference>
<dbReference type="Pfam" id="PF00698">
    <property type="entry name" value="Acyl_transf_1"/>
    <property type="match status" value="1"/>
</dbReference>
<evidence type="ECO:0000313" key="12">
    <source>
        <dbReference type="Proteomes" id="UP001056079"/>
    </source>
</evidence>
<dbReference type="SMART" id="SM00826">
    <property type="entry name" value="PKS_DH"/>
    <property type="match status" value="1"/>
</dbReference>
<dbReference type="PROSITE" id="PS52019">
    <property type="entry name" value="PKS_MFAS_DH"/>
    <property type="match status" value="1"/>
</dbReference>
<feature type="domain" description="PKS/mFAS DH" evidence="10">
    <location>
        <begin position="358"/>
        <end position="640"/>
    </location>
</feature>
<dbReference type="SUPFAM" id="SSF55048">
    <property type="entry name" value="Probable ACP-binding domain of malonyl-CoA ACP transacylase"/>
    <property type="match status" value="1"/>
</dbReference>
<dbReference type="SMART" id="SM00827">
    <property type="entry name" value="PKS_AT"/>
    <property type="match status" value="1"/>
</dbReference>
<comment type="pathway">
    <text evidence="1">Antibiotic biosynthesis.</text>
</comment>
<dbReference type="InterPro" id="IPR042104">
    <property type="entry name" value="PKS_dehydratase_sf"/>
</dbReference>
<gene>
    <name evidence="11" type="ORF">K7395_06980</name>
</gene>
<dbReference type="InterPro" id="IPR009081">
    <property type="entry name" value="PP-bd_ACP"/>
</dbReference>
<name>A0ABY4V720_STRFL</name>
<evidence type="ECO:0000256" key="4">
    <source>
        <dbReference type="ARBA" id="ARBA00022679"/>
    </source>
</evidence>
<dbReference type="PANTHER" id="PTHR43775">
    <property type="entry name" value="FATTY ACID SYNTHASE"/>
    <property type="match status" value="1"/>
</dbReference>
<dbReference type="InterPro" id="IPR057326">
    <property type="entry name" value="KR_dom"/>
</dbReference>
<dbReference type="InterPro" id="IPR036736">
    <property type="entry name" value="ACP-like_sf"/>
</dbReference>
<evidence type="ECO:0000256" key="2">
    <source>
        <dbReference type="ARBA" id="ARBA00022450"/>
    </source>
</evidence>
<dbReference type="InterPro" id="IPR001227">
    <property type="entry name" value="Ac_transferase_dom_sf"/>
</dbReference>
<dbReference type="InterPro" id="IPR013968">
    <property type="entry name" value="PKS_KR"/>
</dbReference>
<dbReference type="SMART" id="SM00822">
    <property type="entry name" value="PKS_KR"/>
    <property type="match status" value="1"/>
</dbReference>
<dbReference type="Gene3D" id="1.10.1200.10">
    <property type="entry name" value="ACP-like"/>
    <property type="match status" value="1"/>
</dbReference>
<dbReference type="PROSITE" id="PS50075">
    <property type="entry name" value="CARRIER"/>
    <property type="match status" value="1"/>
</dbReference>
<protein>
    <submittedName>
        <fullName evidence="11">SDR family NAD(P)-dependent oxidoreductase</fullName>
    </submittedName>
</protein>
<keyword evidence="5" id="KW-0045">Antibiotic biosynthesis</keyword>
<dbReference type="Gene3D" id="3.40.366.10">
    <property type="entry name" value="Malonyl-Coenzyme A Acyl Carrier Protein, domain 2"/>
    <property type="match status" value="1"/>
</dbReference>
<dbReference type="SMART" id="SM00823">
    <property type="entry name" value="PKS_PP"/>
    <property type="match status" value="1"/>
</dbReference>
<evidence type="ECO:0000256" key="8">
    <source>
        <dbReference type="PROSITE-ProRule" id="PRU01363"/>
    </source>
</evidence>
<dbReference type="Gene3D" id="3.40.50.720">
    <property type="entry name" value="NAD(P)-binding Rossmann-like Domain"/>
    <property type="match status" value="1"/>
</dbReference>
<keyword evidence="2" id="KW-0596">Phosphopantetheine</keyword>
<keyword evidence="6" id="KW-0511">Multifunctional enzyme</keyword>
<dbReference type="SUPFAM" id="SSF52151">
    <property type="entry name" value="FabD/lysophospholipase-like"/>
    <property type="match status" value="1"/>
</dbReference>
<dbReference type="EMBL" id="CP098609">
    <property type="protein sequence ID" value="USC51498.1"/>
    <property type="molecule type" value="Genomic_DNA"/>
</dbReference>
<evidence type="ECO:0000313" key="11">
    <source>
        <dbReference type="EMBL" id="USC51498.1"/>
    </source>
</evidence>
<keyword evidence="3" id="KW-0597">Phosphoprotein</keyword>
<dbReference type="Pfam" id="PF08659">
    <property type="entry name" value="KR"/>
    <property type="match status" value="1"/>
</dbReference>
<dbReference type="Gene3D" id="3.30.70.3290">
    <property type="match status" value="1"/>
</dbReference>
<dbReference type="InterPro" id="IPR020807">
    <property type="entry name" value="PKS_DH"/>
</dbReference>
<evidence type="ECO:0000256" key="7">
    <source>
        <dbReference type="ARBA" id="ARBA00023315"/>
    </source>
</evidence>
<evidence type="ECO:0000256" key="5">
    <source>
        <dbReference type="ARBA" id="ARBA00023194"/>
    </source>
</evidence>
<dbReference type="InterPro" id="IPR014043">
    <property type="entry name" value="Acyl_transferase_dom"/>
</dbReference>
<dbReference type="Gene3D" id="3.10.129.110">
    <property type="entry name" value="Polyketide synthase dehydratase"/>
    <property type="match status" value="1"/>
</dbReference>
<dbReference type="InterPro" id="IPR016035">
    <property type="entry name" value="Acyl_Trfase/lysoPLipase"/>
</dbReference>
<evidence type="ECO:0000256" key="6">
    <source>
        <dbReference type="ARBA" id="ARBA00023268"/>
    </source>
</evidence>
<feature type="region of interest" description="C-terminal hotdog fold" evidence="8">
    <location>
        <begin position="505"/>
        <end position="640"/>
    </location>
</feature>
<dbReference type="Pfam" id="PF14765">
    <property type="entry name" value="PS-DH"/>
    <property type="match status" value="1"/>
</dbReference>
<dbReference type="InterPro" id="IPR020806">
    <property type="entry name" value="PKS_PP-bd"/>
</dbReference>
<evidence type="ECO:0000256" key="3">
    <source>
        <dbReference type="ARBA" id="ARBA00022553"/>
    </source>
</evidence>
<dbReference type="InterPro" id="IPR016036">
    <property type="entry name" value="Malonyl_transacylase_ACP-bd"/>
</dbReference>
<dbReference type="CDD" id="cd08956">
    <property type="entry name" value="KR_3_FAS_SDR_x"/>
    <property type="match status" value="1"/>
</dbReference>
<keyword evidence="7" id="KW-0012">Acyltransferase</keyword>
<proteinExistence type="predicted"/>
<dbReference type="InterPro" id="IPR050091">
    <property type="entry name" value="PKS_NRPS_Biosynth_Enz"/>
</dbReference>
<accession>A0ABY4V720</accession>
<dbReference type="PANTHER" id="PTHR43775:SF51">
    <property type="entry name" value="INACTIVE PHENOLPHTHIOCEROL SYNTHESIS POLYKETIDE SYNTHASE TYPE I PKS1-RELATED"/>
    <property type="match status" value="1"/>
</dbReference>
<dbReference type="InterPro" id="IPR006162">
    <property type="entry name" value="Ppantetheine_attach_site"/>
</dbReference>
<dbReference type="Pfam" id="PF00550">
    <property type="entry name" value="PP-binding"/>
    <property type="match status" value="1"/>
</dbReference>
<dbReference type="SMART" id="SM01294">
    <property type="entry name" value="PKS_PP_betabranch"/>
    <property type="match status" value="1"/>
</dbReference>
<dbReference type="SUPFAM" id="SSF47336">
    <property type="entry name" value="ACP-like"/>
    <property type="match status" value="1"/>
</dbReference>
<reference evidence="11" key="1">
    <citation type="submission" date="2021-08" db="EMBL/GenBank/DDBJ databases">
        <title>DNA methylation of m4C regulates biosynthesis of daptomycin in Streptomyces roseosporus L30.</title>
        <authorList>
            <person name="Fang J.-L."/>
        </authorList>
    </citation>
    <scope>NUCLEOTIDE SEQUENCE</scope>
    <source>
        <strain evidence="11">L30</strain>
    </source>
</reference>
<dbReference type="Pfam" id="PF22953">
    <property type="entry name" value="SpnB_Rossmann"/>
    <property type="match status" value="1"/>
</dbReference>
<dbReference type="Proteomes" id="UP001056079">
    <property type="component" value="Chromosome"/>
</dbReference>